<dbReference type="AlphaFoldDB" id="X1V7G6"/>
<dbReference type="SUPFAM" id="SSF54523">
    <property type="entry name" value="Pili subunits"/>
    <property type="match status" value="1"/>
</dbReference>
<feature type="transmembrane region" description="Helical" evidence="1">
    <location>
        <begin position="13"/>
        <end position="35"/>
    </location>
</feature>
<evidence type="ECO:0000313" key="2">
    <source>
        <dbReference type="EMBL" id="GAJ12072.1"/>
    </source>
</evidence>
<proteinExistence type="predicted"/>
<sequence length="86" mass="9280">MLKKATDFGLTDLLAIVAILGILAVLIAPNIVTAIQKSKQKISLKDTTVISTAIIEKIKAGNRTFNKYIQGIMGVNKAKKELVKSI</sequence>
<evidence type="ECO:0000256" key="1">
    <source>
        <dbReference type="SAM" id="Phobius"/>
    </source>
</evidence>
<dbReference type="Gene3D" id="3.30.700.10">
    <property type="entry name" value="Glycoprotein, Type 4 Pilin"/>
    <property type="match status" value="1"/>
</dbReference>
<keyword evidence="1" id="KW-0812">Transmembrane</keyword>
<evidence type="ECO:0008006" key="3">
    <source>
        <dbReference type="Google" id="ProtNLM"/>
    </source>
</evidence>
<dbReference type="InterPro" id="IPR045584">
    <property type="entry name" value="Pilin-like"/>
</dbReference>
<keyword evidence="1" id="KW-1133">Transmembrane helix</keyword>
<dbReference type="EMBL" id="BARW01027042">
    <property type="protein sequence ID" value="GAJ12072.1"/>
    <property type="molecule type" value="Genomic_DNA"/>
</dbReference>
<name>X1V7G6_9ZZZZ</name>
<comment type="caution">
    <text evidence="2">The sequence shown here is derived from an EMBL/GenBank/DDBJ whole genome shotgun (WGS) entry which is preliminary data.</text>
</comment>
<feature type="non-terminal residue" evidence="2">
    <location>
        <position position="86"/>
    </location>
</feature>
<organism evidence="2">
    <name type="scientific">marine sediment metagenome</name>
    <dbReference type="NCBI Taxonomy" id="412755"/>
    <lineage>
        <taxon>unclassified sequences</taxon>
        <taxon>metagenomes</taxon>
        <taxon>ecological metagenomes</taxon>
    </lineage>
</organism>
<accession>X1V7G6</accession>
<keyword evidence="1" id="KW-0472">Membrane</keyword>
<gene>
    <name evidence="2" type="ORF">S12H4_43966</name>
</gene>
<reference evidence="2" key="1">
    <citation type="journal article" date="2014" name="Front. Microbiol.">
        <title>High frequency of phylogenetically diverse reductive dehalogenase-homologous genes in deep subseafloor sedimentary metagenomes.</title>
        <authorList>
            <person name="Kawai M."/>
            <person name="Futagami T."/>
            <person name="Toyoda A."/>
            <person name="Takaki Y."/>
            <person name="Nishi S."/>
            <person name="Hori S."/>
            <person name="Arai W."/>
            <person name="Tsubouchi T."/>
            <person name="Morono Y."/>
            <person name="Uchiyama I."/>
            <person name="Ito T."/>
            <person name="Fujiyama A."/>
            <person name="Inagaki F."/>
            <person name="Takami H."/>
        </authorList>
    </citation>
    <scope>NUCLEOTIDE SEQUENCE</scope>
    <source>
        <strain evidence="2">Expedition CK06-06</strain>
    </source>
</reference>
<protein>
    <recommendedName>
        <fullName evidence="3">Prepilin-type N-terminal cleavage/methylation domain-containing protein</fullName>
    </recommendedName>
</protein>